<accession>A0A1I2IWK3</accession>
<proteinExistence type="predicted"/>
<feature type="transmembrane region" description="Helical" evidence="1">
    <location>
        <begin position="6"/>
        <end position="31"/>
    </location>
</feature>
<sequence length="98" mass="10809">MKLLQILNAVVLALTATLAVTLGVVCLMYAVHLDLSPRMRAEWPTVATVTGVFWVLAVFAGAALWAQHRRHRWRWPAQAASLLALVIGTLVLLRVLRA</sequence>
<reference evidence="2 3" key="1">
    <citation type="submission" date="2016-10" db="EMBL/GenBank/DDBJ databases">
        <authorList>
            <person name="de Groot N.N."/>
        </authorList>
    </citation>
    <scope>NUCLEOTIDE SEQUENCE [LARGE SCALE GENOMIC DNA]</scope>
    <source>
        <strain evidence="2 3">DSM 23609</strain>
    </source>
</reference>
<dbReference type="OrthoDB" id="7067957at2"/>
<name>A0A1I2IWK3_9GAMM</name>
<evidence type="ECO:0000313" key="3">
    <source>
        <dbReference type="Proteomes" id="UP000199771"/>
    </source>
</evidence>
<evidence type="ECO:0000256" key="1">
    <source>
        <dbReference type="SAM" id="Phobius"/>
    </source>
</evidence>
<dbReference type="RefSeq" id="WP_091532856.1">
    <property type="nucleotide sequence ID" value="NZ_FOOC01000004.1"/>
</dbReference>
<gene>
    <name evidence="2" type="ORF">SAMN04488120_104214</name>
</gene>
<protein>
    <submittedName>
        <fullName evidence="2">Uncharacterized protein</fullName>
    </submittedName>
</protein>
<keyword evidence="1" id="KW-0812">Transmembrane</keyword>
<dbReference type="Proteomes" id="UP000199771">
    <property type="component" value="Unassembled WGS sequence"/>
</dbReference>
<feature type="transmembrane region" description="Helical" evidence="1">
    <location>
        <begin position="77"/>
        <end position="96"/>
    </location>
</feature>
<dbReference type="AlphaFoldDB" id="A0A1I2IWK3"/>
<dbReference type="STRING" id="1076937.SAMN04488120_104214"/>
<dbReference type="EMBL" id="FOOC01000004">
    <property type="protein sequence ID" value="SFF45086.1"/>
    <property type="molecule type" value="Genomic_DNA"/>
</dbReference>
<organism evidence="2 3">
    <name type="scientific">Fontimonas thermophila</name>
    <dbReference type="NCBI Taxonomy" id="1076937"/>
    <lineage>
        <taxon>Bacteria</taxon>
        <taxon>Pseudomonadati</taxon>
        <taxon>Pseudomonadota</taxon>
        <taxon>Gammaproteobacteria</taxon>
        <taxon>Nevskiales</taxon>
        <taxon>Nevskiaceae</taxon>
        <taxon>Fontimonas</taxon>
    </lineage>
</organism>
<keyword evidence="1" id="KW-1133">Transmembrane helix</keyword>
<feature type="transmembrane region" description="Helical" evidence="1">
    <location>
        <begin position="43"/>
        <end position="65"/>
    </location>
</feature>
<keyword evidence="3" id="KW-1185">Reference proteome</keyword>
<keyword evidence="1" id="KW-0472">Membrane</keyword>
<evidence type="ECO:0000313" key="2">
    <source>
        <dbReference type="EMBL" id="SFF45086.1"/>
    </source>
</evidence>